<keyword evidence="5" id="KW-1185">Reference proteome</keyword>
<dbReference type="STRING" id="571913.VV02_12395"/>
<dbReference type="InterPro" id="IPR015424">
    <property type="entry name" value="PyrdxlP-dep_Trfase"/>
</dbReference>
<dbReference type="EMBL" id="CP011112">
    <property type="protein sequence ID" value="AKU16480.1"/>
    <property type="molecule type" value="Genomic_DNA"/>
</dbReference>
<keyword evidence="2" id="KW-0663">Pyridoxal phosphate</keyword>
<dbReference type="PANTHER" id="PTHR43586">
    <property type="entry name" value="CYSTEINE DESULFURASE"/>
    <property type="match status" value="1"/>
</dbReference>
<evidence type="ECO:0000256" key="2">
    <source>
        <dbReference type="ARBA" id="ARBA00022898"/>
    </source>
</evidence>
<gene>
    <name evidence="4" type="ORF">VV02_12395</name>
</gene>
<protein>
    <recommendedName>
        <fullName evidence="3">Aminotransferase class V domain-containing protein</fullName>
    </recommendedName>
</protein>
<evidence type="ECO:0000313" key="5">
    <source>
        <dbReference type="Proteomes" id="UP000066480"/>
    </source>
</evidence>
<feature type="domain" description="Aminotransferase class V" evidence="3">
    <location>
        <begin position="20"/>
        <end position="293"/>
    </location>
</feature>
<comment type="cofactor">
    <cofactor evidence="1">
        <name>pyridoxal 5'-phosphate</name>
        <dbReference type="ChEBI" id="CHEBI:597326"/>
    </cofactor>
</comment>
<reference evidence="4 5" key="1">
    <citation type="submission" date="2015-03" db="EMBL/GenBank/DDBJ databases">
        <title>Luteipulveratus halotolerans sp. nov., a novel actinobacterium (Dermacoccaceae) from Sarawak, Malaysia.</title>
        <authorList>
            <person name="Juboi H."/>
            <person name="Basik A."/>
            <person name="Shamsul S.S."/>
            <person name="Arnold P."/>
            <person name="Schmitt E.K."/>
            <person name="Sanglier J.-J."/>
            <person name="Yeo T."/>
        </authorList>
    </citation>
    <scope>NUCLEOTIDE SEQUENCE [LARGE SCALE GENOMIC DNA]</scope>
    <source>
        <strain evidence="4 5">MN07-A0370</strain>
    </source>
</reference>
<dbReference type="Gene3D" id="3.40.640.10">
    <property type="entry name" value="Type I PLP-dependent aspartate aminotransferase-like (Major domain)"/>
    <property type="match status" value="1"/>
</dbReference>
<accession>A0A0K1JIS4</accession>
<dbReference type="Pfam" id="PF00266">
    <property type="entry name" value="Aminotran_5"/>
    <property type="match status" value="1"/>
</dbReference>
<dbReference type="PANTHER" id="PTHR43586:SF8">
    <property type="entry name" value="CYSTEINE DESULFURASE 1, CHLOROPLASTIC"/>
    <property type="match status" value="1"/>
</dbReference>
<dbReference type="Gene3D" id="3.90.1150.10">
    <property type="entry name" value="Aspartate Aminotransferase, domain 1"/>
    <property type="match status" value="1"/>
</dbReference>
<dbReference type="KEGG" id="lmoi:VV02_12395"/>
<evidence type="ECO:0000256" key="1">
    <source>
        <dbReference type="ARBA" id="ARBA00001933"/>
    </source>
</evidence>
<dbReference type="AlphaFoldDB" id="A0A0K1JIS4"/>
<dbReference type="InterPro" id="IPR015421">
    <property type="entry name" value="PyrdxlP-dep_Trfase_major"/>
</dbReference>
<name>A0A0K1JIS4_9MICO</name>
<proteinExistence type="predicted"/>
<evidence type="ECO:0000313" key="4">
    <source>
        <dbReference type="EMBL" id="AKU16480.1"/>
    </source>
</evidence>
<dbReference type="SUPFAM" id="SSF53383">
    <property type="entry name" value="PLP-dependent transferases"/>
    <property type="match status" value="1"/>
</dbReference>
<dbReference type="InterPro" id="IPR015422">
    <property type="entry name" value="PyrdxlP-dep_Trfase_small"/>
</dbReference>
<organism evidence="4 5">
    <name type="scientific">Luteipulveratus mongoliensis</name>
    <dbReference type="NCBI Taxonomy" id="571913"/>
    <lineage>
        <taxon>Bacteria</taxon>
        <taxon>Bacillati</taxon>
        <taxon>Actinomycetota</taxon>
        <taxon>Actinomycetes</taxon>
        <taxon>Micrococcales</taxon>
        <taxon>Dermacoccaceae</taxon>
        <taxon>Luteipulveratus</taxon>
    </lineage>
</organism>
<evidence type="ECO:0000259" key="3">
    <source>
        <dbReference type="Pfam" id="PF00266"/>
    </source>
</evidence>
<sequence length="356" mass="37451">MTEPLLHLQTAAAGRASEGTIASMTDHLALEASVGSYPAQAEAAPVLERAYRDLAGLLGVDEDGVALVGSATDALRTLLMTWPLPNGAAVGVVPAEWGPNVDAFIHHDLRPVLMDVDDRGVLDLDALQRTLRSSPPDVLHLTHLASHRCVSQPVVEAIALCRSAGVTVWVDAAQSLGHLDTAFGADAAYAPGRKWLAGPRGLGILAVRASARDQLTPFRTRTDADLSTIEALRKGERPVAAQVGLAHAVREHVQAGPSERRAALAAAGARLRQVMRDVPGWAVADPLDAVGAIVGLRPTDGQDVEAVQRRLARDHRILVTACLPWRSAEISEPLLRLAPAAALTADEMGCLTSGLG</sequence>
<dbReference type="Proteomes" id="UP000066480">
    <property type="component" value="Chromosome"/>
</dbReference>
<dbReference type="InterPro" id="IPR000192">
    <property type="entry name" value="Aminotrans_V_dom"/>
</dbReference>